<gene>
    <name evidence="1" type="ORF">J3R30DRAFT_3408064</name>
</gene>
<keyword evidence="2" id="KW-1185">Reference proteome</keyword>
<protein>
    <submittedName>
        <fullName evidence="1">Uncharacterized protein</fullName>
    </submittedName>
</protein>
<dbReference type="AlphaFoldDB" id="A0A9W9DII9"/>
<name>A0A9W9DII9_9AGAR</name>
<proteinExistence type="predicted"/>
<dbReference type="Proteomes" id="UP001150266">
    <property type="component" value="Unassembled WGS sequence"/>
</dbReference>
<evidence type="ECO:0000313" key="2">
    <source>
        <dbReference type="Proteomes" id="UP001150266"/>
    </source>
</evidence>
<dbReference type="EMBL" id="JAOTPV010000024">
    <property type="protein sequence ID" value="KAJ4470789.1"/>
    <property type="molecule type" value="Genomic_DNA"/>
</dbReference>
<sequence length="215" mass="25193">MFTSFSEQSKLMFPTHTNWFYDKLVDFQYQRPHLSYAVRLAVWQENDQMKEADKKTTIKHHVPWIRICRRLLKNMLSEGHEAGKGMTRAESVLYINTLLDKLEINRQQFKIPDADPENDQYSYDKWMTWALETICDWPDNLFQGPSAGDGAGTKIDMPSEVPGQTTPGLRQRVEGARLKLGKYIKGLDINLYEVDDPPMEHEKYVPTEDEWYMPQ</sequence>
<dbReference type="OrthoDB" id="2849761at2759"/>
<accession>A0A9W9DII9</accession>
<comment type="caution">
    <text evidence="1">The sequence shown here is derived from an EMBL/GenBank/DDBJ whole genome shotgun (WGS) entry which is preliminary data.</text>
</comment>
<evidence type="ECO:0000313" key="1">
    <source>
        <dbReference type="EMBL" id="KAJ4470789.1"/>
    </source>
</evidence>
<organism evidence="1 2">
    <name type="scientific">Lentinula aciculospora</name>
    <dbReference type="NCBI Taxonomy" id="153920"/>
    <lineage>
        <taxon>Eukaryota</taxon>
        <taxon>Fungi</taxon>
        <taxon>Dikarya</taxon>
        <taxon>Basidiomycota</taxon>
        <taxon>Agaricomycotina</taxon>
        <taxon>Agaricomycetes</taxon>
        <taxon>Agaricomycetidae</taxon>
        <taxon>Agaricales</taxon>
        <taxon>Marasmiineae</taxon>
        <taxon>Omphalotaceae</taxon>
        <taxon>Lentinula</taxon>
    </lineage>
</organism>
<reference evidence="1" key="1">
    <citation type="submission" date="2022-08" db="EMBL/GenBank/DDBJ databases">
        <title>A Global Phylogenomic Analysis of the Shiitake Genus Lentinula.</title>
        <authorList>
            <consortium name="DOE Joint Genome Institute"/>
            <person name="Sierra-Patev S."/>
            <person name="Min B."/>
            <person name="Naranjo-Ortiz M."/>
            <person name="Looney B."/>
            <person name="Konkel Z."/>
            <person name="Slot J.C."/>
            <person name="Sakamoto Y."/>
            <person name="Steenwyk J.L."/>
            <person name="Rokas A."/>
            <person name="Carro J."/>
            <person name="Camarero S."/>
            <person name="Ferreira P."/>
            <person name="Molpeceres G."/>
            <person name="Ruiz-Duenas F.J."/>
            <person name="Serrano A."/>
            <person name="Henrissat B."/>
            <person name="Drula E."/>
            <person name="Hughes K.W."/>
            <person name="Mata J.L."/>
            <person name="Ishikawa N.K."/>
            <person name="Vargas-Isla R."/>
            <person name="Ushijima S."/>
            <person name="Smith C.A."/>
            <person name="Ahrendt S."/>
            <person name="Andreopoulos W."/>
            <person name="He G."/>
            <person name="Labutti K."/>
            <person name="Lipzen A."/>
            <person name="Ng V."/>
            <person name="Riley R."/>
            <person name="Sandor L."/>
            <person name="Barry K."/>
            <person name="Martinez A.T."/>
            <person name="Xiao Y."/>
            <person name="Gibbons J.G."/>
            <person name="Terashima K."/>
            <person name="Grigoriev I.V."/>
            <person name="Hibbett D.S."/>
        </authorList>
    </citation>
    <scope>NUCLEOTIDE SEQUENCE</scope>
    <source>
        <strain evidence="1">JLM2183</strain>
    </source>
</reference>